<protein>
    <recommendedName>
        <fullName evidence="7">WRKY domain-containing protein</fullName>
    </recommendedName>
</protein>
<dbReference type="GO" id="GO:0005634">
    <property type="term" value="C:nucleus"/>
    <property type="evidence" value="ECO:0007669"/>
    <property type="project" value="UniProtKB-SubCell"/>
</dbReference>
<dbReference type="STRING" id="3469.A0A4Y7JR65"/>
<proteinExistence type="predicted"/>
<dbReference type="GO" id="GO:0003700">
    <property type="term" value="F:DNA-binding transcription factor activity"/>
    <property type="evidence" value="ECO:0007669"/>
    <property type="project" value="InterPro"/>
</dbReference>
<feature type="region of interest" description="Disordered" evidence="6">
    <location>
        <begin position="1"/>
        <end position="83"/>
    </location>
</feature>
<dbReference type="EMBL" id="CM010719">
    <property type="protein sequence ID" value="RZC62550.1"/>
    <property type="molecule type" value="Genomic_DNA"/>
</dbReference>
<dbReference type="InterPro" id="IPR003657">
    <property type="entry name" value="WRKY_dom"/>
</dbReference>
<dbReference type="GO" id="GO:0043565">
    <property type="term" value="F:sequence-specific DNA binding"/>
    <property type="evidence" value="ECO:0007669"/>
    <property type="project" value="InterPro"/>
</dbReference>
<dbReference type="OMA" id="TQRGIGE"/>
<evidence type="ECO:0000313" key="9">
    <source>
        <dbReference type="Proteomes" id="UP000316621"/>
    </source>
</evidence>
<dbReference type="SMART" id="SM00774">
    <property type="entry name" value="WRKY"/>
    <property type="match status" value="1"/>
</dbReference>
<dbReference type="Gramene" id="RZC62550">
    <property type="protein sequence ID" value="RZC62550"/>
    <property type="gene ID" value="C5167_024331"/>
</dbReference>
<dbReference type="FunFam" id="2.20.25.80:FF:000002">
    <property type="entry name" value="probable WRKY transcription factor 31"/>
    <property type="match status" value="1"/>
</dbReference>
<dbReference type="InterPro" id="IPR044810">
    <property type="entry name" value="WRKY_plant"/>
</dbReference>
<feature type="compositionally biased region" description="Polar residues" evidence="6">
    <location>
        <begin position="11"/>
        <end position="21"/>
    </location>
</feature>
<organism evidence="8 9">
    <name type="scientific">Papaver somniferum</name>
    <name type="common">Opium poppy</name>
    <dbReference type="NCBI Taxonomy" id="3469"/>
    <lineage>
        <taxon>Eukaryota</taxon>
        <taxon>Viridiplantae</taxon>
        <taxon>Streptophyta</taxon>
        <taxon>Embryophyta</taxon>
        <taxon>Tracheophyta</taxon>
        <taxon>Spermatophyta</taxon>
        <taxon>Magnoliopsida</taxon>
        <taxon>Ranunculales</taxon>
        <taxon>Papaveraceae</taxon>
        <taxon>Papaveroideae</taxon>
        <taxon>Papaver</taxon>
    </lineage>
</organism>
<keyword evidence="4" id="KW-0804">Transcription</keyword>
<feature type="region of interest" description="Disordered" evidence="6">
    <location>
        <begin position="533"/>
        <end position="558"/>
    </location>
</feature>
<dbReference type="AlphaFoldDB" id="A0A4Y7JR65"/>
<keyword evidence="2" id="KW-0805">Transcription regulation</keyword>
<feature type="compositionally biased region" description="Basic and acidic residues" evidence="6">
    <location>
        <begin position="22"/>
        <end position="38"/>
    </location>
</feature>
<dbReference type="SUPFAM" id="SSF118290">
    <property type="entry name" value="WRKY DNA-binding domain"/>
    <property type="match status" value="1"/>
</dbReference>
<evidence type="ECO:0000259" key="7">
    <source>
        <dbReference type="PROSITE" id="PS50811"/>
    </source>
</evidence>
<reference evidence="8 9" key="1">
    <citation type="journal article" date="2018" name="Science">
        <title>The opium poppy genome and morphinan production.</title>
        <authorList>
            <person name="Guo L."/>
            <person name="Winzer T."/>
            <person name="Yang X."/>
            <person name="Li Y."/>
            <person name="Ning Z."/>
            <person name="He Z."/>
            <person name="Teodor R."/>
            <person name="Lu Y."/>
            <person name="Bowser T.A."/>
            <person name="Graham I.A."/>
            <person name="Ye K."/>
        </authorList>
    </citation>
    <scope>NUCLEOTIDE SEQUENCE [LARGE SCALE GENOMIC DNA]</scope>
    <source>
        <strain evidence="9">cv. HN1</strain>
        <tissue evidence="8">Leaves</tissue>
    </source>
</reference>
<keyword evidence="9" id="KW-1185">Reference proteome</keyword>
<dbReference type="PROSITE" id="PS50811">
    <property type="entry name" value="WRKY"/>
    <property type="match status" value="1"/>
</dbReference>
<dbReference type="Pfam" id="PF03106">
    <property type="entry name" value="WRKY"/>
    <property type="match status" value="1"/>
</dbReference>
<dbReference type="PANTHER" id="PTHR31429">
    <property type="entry name" value="WRKY TRANSCRIPTION FACTOR 36-RELATED"/>
    <property type="match status" value="1"/>
</dbReference>
<dbReference type="InterPro" id="IPR036576">
    <property type="entry name" value="WRKY_dom_sf"/>
</dbReference>
<name>A0A4Y7JR65_PAPSO</name>
<dbReference type="Gene3D" id="2.20.25.80">
    <property type="entry name" value="WRKY domain"/>
    <property type="match status" value="1"/>
</dbReference>
<comment type="subcellular location">
    <subcellularLocation>
        <location evidence="1">Nucleus</location>
    </subcellularLocation>
</comment>
<feature type="compositionally biased region" description="Polar residues" evidence="6">
    <location>
        <begin position="546"/>
        <end position="558"/>
    </location>
</feature>
<dbReference type="PANTHER" id="PTHR31429:SF54">
    <property type="entry name" value="WRKY TRANSCRIPTION FACTOR 9-RELATED"/>
    <property type="match status" value="1"/>
</dbReference>
<evidence type="ECO:0000256" key="2">
    <source>
        <dbReference type="ARBA" id="ARBA00023015"/>
    </source>
</evidence>
<feature type="compositionally biased region" description="Acidic residues" evidence="6">
    <location>
        <begin position="1"/>
        <end position="10"/>
    </location>
</feature>
<feature type="region of interest" description="Disordered" evidence="6">
    <location>
        <begin position="476"/>
        <end position="495"/>
    </location>
</feature>
<evidence type="ECO:0000256" key="1">
    <source>
        <dbReference type="ARBA" id="ARBA00004123"/>
    </source>
</evidence>
<dbReference type="Proteomes" id="UP000316621">
    <property type="component" value="Chromosome 5"/>
</dbReference>
<sequence>MMEEDWEEENTMQTNLSLNNQVEEKNDFFDHQPARIDDGNDNEVIAQVSPDRAEAVPSTESSDDKEDRIEQNDIGPLSSQLHQTNTELSVLKVEMERMQEENKGLRKVIEKTMKDYHDLQMKLSHIQEKNDQSYTKDPQIFLSLNGDHHDYTIDHEEDSSKRLELMISTRSLDFESRTSTPPLPSRCHDDREAAELGLTLGLQSRHHQHEMVEEPKEVVEDTTNLALSTQNKLQKSGGEFMGIANNNMSSPPNRKARVSVRARCQEATMNDGCQWRKYGQKIAKGNPCPRAYYRCTVALGCPVRKQVQRCLEDMTILITTYEGTHNHPLPVGATAMASTTSAEANNFMLSSRPYSGIDKNISDSILNSFHIPAASHLSNLNQINHYSNTSAINSIFNHADRTNNGLMLDLSNNSYHNPPNRSTHFTNVPSSSSNSFPQLNYSWMNPNSNSSYHRGHESDNTAGFFNSAHQAAVDAHNNNNKKKNEGNNNRIGQEPNSLAENVSAIASDPKFRVAVAAAITNMFNKETLRTVQPTSGSSLVLKDGESANSSSNKKWVSD</sequence>
<evidence type="ECO:0000256" key="4">
    <source>
        <dbReference type="ARBA" id="ARBA00023163"/>
    </source>
</evidence>
<gene>
    <name evidence="8" type="ORF">C5167_024331</name>
</gene>
<keyword evidence="5" id="KW-0539">Nucleus</keyword>
<feature type="domain" description="WRKY" evidence="7">
    <location>
        <begin position="264"/>
        <end position="330"/>
    </location>
</feature>
<accession>A0A4Y7JR65</accession>
<evidence type="ECO:0000256" key="5">
    <source>
        <dbReference type="ARBA" id="ARBA00023242"/>
    </source>
</evidence>
<evidence type="ECO:0000256" key="3">
    <source>
        <dbReference type="ARBA" id="ARBA00023125"/>
    </source>
</evidence>
<keyword evidence="3" id="KW-0238">DNA-binding</keyword>
<evidence type="ECO:0000313" key="8">
    <source>
        <dbReference type="EMBL" id="RZC62550.1"/>
    </source>
</evidence>
<evidence type="ECO:0000256" key="6">
    <source>
        <dbReference type="SAM" id="MobiDB-lite"/>
    </source>
</evidence>